<dbReference type="GO" id="GO:0005634">
    <property type="term" value="C:nucleus"/>
    <property type="evidence" value="ECO:0007669"/>
    <property type="project" value="UniProtKB-SubCell"/>
</dbReference>
<dbReference type="InterPro" id="IPR001353">
    <property type="entry name" value="Proteasome_sua/b"/>
</dbReference>
<organism evidence="10 11">
    <name type="scientific">Zingiber officinale</name>
    <name type="common">Ginger</name>
    <name type="synonym">Amomum zingiber</name>
    <dbReference type="NCBI Taxonomy" id="94328"/>
    <lineage>
        <taxon>Eukaryota</taxon>
        <taxon>Viridiplantae</taxon>
        <taxon>Streptophyta</taxon>
        <taxon>Embryophyta</taxon>
        <taxon>Tracheophyta</taxon>
        <taxon>Spermatophyta</taxon>
        <taxon>Magnoliopsida</taxon>
        <taxon>Liliopsida</taxon>
        <taxon>Zingiberales</taxon>
        <taxon>Zingiberaceae</taxon>
        <taxon>Zingiber</taxon>
    </lineage>
</organism>
<keyword evidence="6" id="KW-0888">Threonine protease</keyword>
<dbReference type="GO" id="GO:0005737">
    <property type="term" value="C:cytoplasm"/>
    <property type="evidence" value="ECO:0007669"/>
    <property type="project" value="TreeGrafter"/>
</dbReference>
<dbReference type="PANTHER" id="PTHR32194">
    <property type="entry name" value="METALLOPROTEASE TLDD"/>
    <property type="match status" value="1"/>
</dbReference>
<dbReference type="Gene3D" id="3.60.20.10">
    <property type="entry name" value="Glutamine Phosphoribosylpyrophosphate, subunit 1, domain 1"/>
    <property type="match status" value="1"/>
</dbReference>
<gene>
    <name evidence="10" type="ORF">ZIOFF_045373</name>
</gene>
<protein>
    <recommendedName>
        <fullName evidence="3">proteasome endopeptidase complex</fullName>
        <ecNumber evidence="3">3.4.25.1</ecNumber>
    </recommendedName>
</protein>
<dbReference type="GO" id="GO:0019774">
    <property type="term" value="C:proteasome core complex, beta-subunit complex"/>
    <property type="evidence" value="ECO:0007669"/>
    <property type="project" value="UniProtKB-ARBA"/>
</dbReference>
<keyword evidence="5" id="KW-0645">Protease</keyword>
<keyword evidence="7" id="KW-0378">Hydrolase</keyword>
<proteinExistence type="predicted"/>
<keyword evidence="11" id="KW-1185">Reference proteome</keyword>
<dbReference type="PANTHER" id="PTHR32194:SF0">
    <property type="entry name" value="ATP-DEPENDENT PROTEASE SUBUNIT HSLV"/>
    <property type="match status" value="1"/>
</dbReference>
<evidence type="ECO:0000256" key="6">
    <source>
        <dbReference type="ARBA" id="ARBA00022698"/>
    </source>
</evidence>
<comment type="catalytic activity">
    <reaction evidence="1">
        <text>Cleavage of peptide bonds with very broad specificity.</text>
        <dbReference type="EC" id="3.4.25.1"/>
    </reaction>
</comment>
<evidence type="ECO:0000256" key="3">
    <source>
        <dbReference type="ARBA" id="ARBA00012039"/>
    </source>
</evidence>
<comment type="subunit">
    <text evidence="9">The 26S proteasome consists of a 20S proteasome core and two 19S regulatory subunits. The 20S proteasome core is composed of 28 subunits that are arranged in four stacked rings, resulting in a barrel-shaped structure. The two end rings are each formed by seven alpha subunits, and the two central rings are each formed by seven beta subunits. The catalytic chamber with the active sites is on the inside of the barrel.</text>
</comment>
<dbReference type="GO" id="GO:0004298">
    <property type="term" value="F:threonine-type endopeptidase activity"/>
    <property type="evidence" value="ECO:0007669"/>
    <property type="project" value="UniProtKB-KW"/>
</dbReference>
<evidence type="ECO:0000256" key="2">
    <source>
        <dbReference type="ARBA" id="ARBA00004123"/>
    </source>
</evidence>
<keyword evidence="4" id="KW-0963">Cytoplasm</keyword>
<evidence type="ECO:0000256" key="8">
    <source>
        <dbReference type="ARBA" id="ARBA00022942"/>
    </source>
</evidence>
<reference evidence="10 11" key="1">
    <citation type="submission" date="2020-08" db="EMBL/GenBank/DDBJ databases">
        <title>Plant Genome Project.</title>
        <authorList>
            <person name="Zhang R.-G."/>
        </authorList>
    </citation>
    <scope>NUCLEOTIDE SEQUENCE [LARGE SCALE GENOMIC DNA]</scope>
    <source>
        <tissue evidence="10">Rhizome</tissue>
    </source>
</reference>
<comment type="subcellular location">
    <subcellularLocation>
        <location evidence="2">Nucleus</location>
    </subcellularLocation>
</comment>
<name>A0A8J5G6T8_ZINOF</name>
<dbReference type="EC" id="3.4.25.1" evidence="3"/>
<evidence type="ECO:0000313" key="11">
    <source>
        <dbReference type="Proteomes" id="UP000734854"/>
    </source>
</evidence>
<accession>A0A8J5G6T8</accession>
<evidence type="ECO:0000256" key="4">
    <source>
        <dbReference type="ARBA" id="ARBA00022490"/>
    </source>
</evidence>
<dbReference type="EMBL" id="JACMSC010000012">
    <property type="protein sequence ID" value="KAG6497473.1"/>
    <property type="molecule type" value="Genomic_DNA"/>
</dbReference>
<dbReference type="InterPro" id="IPR023333">
    <property type="entry name" value="Proteasome_suB-type"/>
</dbReference>
<evidence type="ECO:0000256" key="9">
    <source>
        <dbReference type="ARBA" id="ARBA00026071"/>
    </source>
</evidence>
<evidence type="ECO:0000256" key="5">
    <source>
        <dbReference type="ARBA" id="ARBA00022670"/>
    </source>
</evidence>
<dbReference type="GO" id="GO:0051603">
    <property type="term" value="P:proteolysis involved in protein catabolic process"/>
    <property type="evidence" value="ECO:0007669"/>
    <property type="project" value="InterPro"/>
</dbReference>
<dbReference type="AlphaFoldDB" id="A0A8J5G6T8"/>
<dbReference type="PRINTS" id="PR00141">
    <property type="entry name" value="PROTEASOME"/>
</dbReference>
<keyword evidence="8" id="KW-0647">Proteasome</keyword>
<evidence type="ECO:0000256" key="1">
    <source>
        <dbReference type="ARBA" id="ARBA00001198"/>
    </source>
</evidence>
<dbReference type="Pfam" id="PF00227">
    <property type="entry name" value="Proteasome"/>
    <property type="match status" value="1"/>
</dbReference>
<dbReference type="SUPFAM" id="SSF56235">
    <property type="entry name" value="N-terminal nucleophile aminohydrolases (Ntn hydrolases)"/>
    <property type="match status" value="1"/>
</dbReference>
<comment type="caution">
    <text evidence="10">The sequence shown here is derived from an EMBL/GenBank/DDBJ whole genome shotgun (WGS) entry which is preliminary data.</text>
</comment>
<evidence type="ECO:0000313" key="10">
    <source>
        <dbReference type="EMBL" id="KAG6497473.1"/>
    </source>
</evidence>
<dbReference type="InterPro" id="IPR029055">
    <property type="entry name" value="Ntn_hydrolases_N"/>
</dbReference>
<dbReference type="Proteomes" id="UP000734854">
    <property type="component" value="Unassembled WGS sequence"/>
</dbReference>
<sequence>MDLHLNAAMDLHLNAPYCMGTIVGVTYNGGVVLGADSRMIIGTLVANDSVSDKITQLTDKVYICRSGPAAVLEFVSDYVRNILDQQTIQFGQPATVKATANLVRLLFSYKNTNAIQMGQMGMIVGGWDKYEGGQIFAVAQGGTILKLPYAIDGSGSSGIEGFLDRAWKEGMSKDKAEKLVVKAVSLAIASDAASGGAVRTVTAANRFRGHVHPTASTLCPAELSSPIKAPCPPPLFLPPSFPIRGDLRGEQLRGKQVINLTPHLYKCVLSNVREHPVSSDQAQLLVK</sequence>
<dbReference type="PROSITE" id="PS51476">
    <property type="entry name" value="PROTEASOME_BETA_2"/>
    <property type="match status" value="1"/>
</dbReference>
<dbReference type="InterPro" id="IPR000243">
    <property type="entry name" value="Pept_T1A_subB"/>
</dbReference>
<evidence type="ECO:0000256" key="7">
    <source>
        <dbReference type="ARBA" id="ARBA00022801"/>
    </source>
</evidence>